<gene>
    <name evidence="2" type="ORF">KL933_001620</name>
    <name evidence="3" type="ORF">KL946_001639</name>
</gene>
<evidence type="ECO:0000313" key="2">
    <source>
        <dbReference type="EMBL" id="KAG7729394.1"/>
    </source>
</evidence>
<evidence type="ECO:0000313" key="4">
    <source>
        <dbReference type="Proteomes" id="UP000697297"/>
    </source>
</evidence>
<reference evidence="2 4" key="1">
    <citation type="journal article" date="2021" name="G3 (Bethesda)">
        <title>Genomic diversity, chromosomal rearrangements, and interspecies hybridization in the ogataea polymorpha species complex.</title>
        <authorList>
            <person name="Hanson S.J."/>
            <person name="Cinneide E.O."/>
            <person name="Salzberg L.I."/>
            <person name="Wolfe K.H."/>
            <person name="McGowan J."/>
            <person name="Fitzpatrick D.A."/>
            <person name="Matlin K."/>
        </authorList>
    </citation>
    <scope>NUCLEOTIDE SEQUENCE</scope>
    <source>
        <strain evidence="3">81-436-3</strain>
        <strain evidence="2">83-405-1</strain>
    </source>
</reference>
<name>A0AAN6D8D3_9ASCO</name>
<comment type="caution">
    <text evidence="2">The sequence shown here is derived from an EMBL/GenBank/DDBJ whole genome shotgun (WGS) entry which is preliminary data.</text>
</comment>
<dbReference type="EMBL" id="JAHLUH010000003">
    <property type="protein sequence ID" value="KAG7729394.1"/>
    <property type="molecule type" value="Genomic_DNA"/>
</dbReference>
<evidence type="ECO:0000313" key="3">
    <source>
        <dbReference type="EMBL" id="KAG7766451.1"/>
    </source>
</evidence>
<proteinExistence type="predicted"/>
<sequence length="123" mass="14030">MLAYSPRRLSSRADGVPAHGDQNQARDAAQKRRGRQLCVLGRRRGQRDAPNHAPRPDPGNQALLLPRAAAVHRQRYDDRLGRHRAVRERREDAYREERRAQVAAVRARRVQGLAVSIKTLPVY</sequence>
<dbReference type="Proteomes" id="UP000697297">
    <property type="component" value="Unassembled WGS sequence"/>
</dbReference>
<keyword evidence="4" id="KW-1185">Reference proteome</keyword>
<protein>
    <submittedName>
        <fullName evidence="2">Uncharacterized protein</fullName>
    </submittedName>
</protein>
<dbReference type="AlphaFoldDB" id="A0AAN6D8D3"/>
<feature type="region of interest" description="Disordered" evidence="1">
    <location>
        <begin position="1"/>
        <end position="62"/>
    </location>
</feature>
<feature type="compositionally biased region" description="Basic residues" evidence="1">
    <location>
        <begin position="31"/>
        <end position="45"/>
    </location>
</feature>
<accession>A0AAN6D8D3</accession>
<organism evidence="2 5">
    <name type="scientific">Ogataea haglerorum</name>
    <dbReference type="NCBI Taxonomy" id="1937702"/>
    <lineage>
        <taxon>Eukaryota</taxon>
        <taxon>Fungi</taxon>
        <taxon>Dikarya</taxon>
        <taxon>Ascomycota</taxon>
        <taxon>Saccharomycotina</taxon>
        <taxon>Pichiomycetes</taxon>
        <taxon>Pichiales</taxon>
        <taxon>Pichiaceae</taxon>
        <taxon>Ogataea</taxon>
    </lineage>
</organism>
<dbReference type="EMBL" id="JAHLUN010000004">
    <property type="protein sequence ID" value="KAG7766451.1"/>
    <property type="molecule type" value="Genomic_DNA"/>
</dbReference>
<dbReference type="Proteomes" id="UP000738402">
    <property type="component" value="Unassembled WGS sequence"/>
</dbReference>
<evidence type="ECO:0000313" key="5">
    <source>
        <dbReference type="Proteomes" id="UP000738402"/>
    </source>
</evidence>
<evidence type="ECO:0000256" key="1">
    <source>
        <dbReference type="SAM" id="MobiDB-lite"/>
    </source>
</evidence>